<keyword evidence="9" id="KW-1185">Reference proteome</keyword>
<evidence type="ECO:0000256" key="4">
    <source>
        <dbReference type="ARBA" id="ARBA00022989"/>
    </source>
</evidence>
<dbReference type="PROSITE" id="PS50850">
    <property type="entry name" value="MFS"/>
    <property type="match status" value="1"/>
</dbReference>
<keyword evidence="2" id="KW-1003">Cell membrane</keyword>
<protein>
    <recommendedName>
        <fullName evidence="7">Major facilitator superfamily (MFS) profile domain-containing protein</fullName>
    </recommendedName>
</protein>
<keyword evidence="5" id="KW-0472">Membrane</keyword>
<feature type="region of interest" description="Disordered" evidence="6">
    <location>
        <begin position="59"/>
        <end position="78"/>
    </location>
</feature>
<evidence type="ECO:0000259" key="7">
    <source>
        <dbReference type="PROSITE" id="PS50850"/>
    </source>
</evidence>
<dbReference type="InterPro" id="IPR005829">
    <property type="entry name" value="Sugar_transporter_CS"/>
</dbReference>
<evidence type="ECO:0000256" key="1">
    <source>
        <dbReference type="ARBA" id="ARBA00004651"/>
    </source>
</evidence>
<evidence type="ECO:0000256" key="2">
    <source>
        <dbReference type="ARBA" id="ARBA00022475"/>
    </source>
</evidence>
<dbReference type="Proteomes" id="UP001489004">
    <property type="component" value="Unassembled WGS sequence"/>
</dbReference>
<dbReference type="Gene3D" id="1.20.1250.20">
    <property type="entry name" value="MFS general substrate transporter like domains"/>
    <property type="match status" value="1"/>
</dbReference>
<evidence type="ECO:0000256" key="5">
    <source>
        <dbReference type="ARBA" id="ARBA00023136"/>
    </source>
</evidence>
<gene>
    <name evidence="8" type="ORF">WJX72_002739</name>
</gene>
<keyword evidence="4" id="KW-1133">Transmembrane helix</keyword>
<keyword evidence="3" id="KW-0812">Transmembrane</keyword>
<dbReference type="InterPro" id="IPR020846">
    <property type="entry name" value="MFS_dom"/>
</dbReference>
<evidence type="ECO:0000256" key="3">
    <source>
        <dbReference type="ARBA" id="ARBA00022692"/>
    </source>
</evidence>
<evidence type="ECO:0000313" key="9">
    <source>
        <dbReference type="Proteomes" id="UP001489004"/>
    </source>
</evidence>
<dbReference type="PROSITE" id="PS00216">
    <property type="entry name" value="SUGAR_TRANSPORT_1"/>
    <property type="match status" value="1"/>
</dbReference>
<reference evidence="8 9" key="1">
    <citation type="journal article" date="2024" name="Nat. Commun.">
        <title>Phylogenomics reveals the evolutionary origins of lichenization in chlorophyte algae.</title>
        <authorList>
            <person name="Puginier C."/>
            <person name="Libourel C."/>
            <person name="Otte J."/>
            <person name="Skaloud P."/>
            <person name="Haon M."/>
            <person name="Grisel S."/>
            <person name="Petersen M."/>
            <person name="Berrin J.G."/>
            <person name="Delaux P.M."/>
            <person name="Dal Grande F."/>
            <person name="Keller J."/>
        </authorList>
    </citation>
    <scope>NUCLEOTIDE SEQUENCE [LARGE SCALE GENOMIC DNA]</scope>
    <source>
        <strain evidence="8 9">SAG 2043</strain>
    </source>
</reference>
<comment type="subcellular location">
    <subcellularLocation>
        <location evidence="1">Cell membrane</location>
        <topology evidence="1">Multi-pass membrane protein</topology>
    </subcellularLocation>
</comment>
<dbReference type="SUPFAM" id="SSF103473">
    <property type="entry name" value="MFS general substrate transporter"/>
    <property type="match status" value="1"/>
</dbReference>
<feature type="domain" description="Major facilitator superfamily (MFS) profile" evidence="7">
    <location>
        <begin position="42"/>
        <end position="260"/>
    </location>
</feature>
<accession>A0AAW1PVT7</accession>
<dbReference type="InterPro" id="IPR050189">
    <property type="entry name" value="MFS_Efflux_Transporters"/>
</dbReference>
<evidence type="ECO:0000256" key="6">
    <source>
        <dbReference type="SAM" id="MobiDB-lite"/>
    </source>
</evidence>
<sequence length="260" mass="27061">MSRRSTLTLSKCGLDAFVSARSFRAAQQAWWQLPVEQEVCSYPVPVALHRSLLGHRGSVTGHTASGSPERSPSQGSSLAATSALGPVLPAFAKEFDVGAAAIGMTMSSFALSRLILNLPAGVMADRFGRKPLLVWGPVLTAVGMFGSGQATTFNELLAWRFVTGAGSALQMAGAQLYLTDISQPENRARVMGTNQAAALLGVSIGPAVGGLLADMAGLRAPFTATGAAALLAAVYGQFRLPETLPAALTSRHKPPPPRFC</sequence>
<organism evidence="8 9">
    <name type="scientific">[Myrmecia] bisecta</name>
    <dbReference type="NCBI Taxonomy" id="41462"/>
    <lineage>
        <taxon>Eukaryota</taxon>
        <taxon>Viridiplantae</taxon>
        <taxon>Chlorophyta</taxon>
        <taxon>core chlorophytes</taxon>
        <taxon>Trebouxiophyceae</taxon>
        <taxon>Trebouxiales</taxon>
        <taxon>Trebouxiaceae</taxon>
        <taxon>Myrmecia</taxon>
    </lineage>
</organism>
<feature type="compositionally biased region" description="Polar residues" evidence="6">
    <location>
        <begin position="60"/>
        <end position="78"/>
    </location>
</feature>
<dbReference type="Pfam" id="PF07690">
    <property type="entry name" value="MFS_1"/>
    <property type="match status" value="1"/>
</dbReference>
<evidence type="ECO:0000313" key="8">
    <source>
        <dbReference type="EMBL" id="KAK9812728.1"/>
    </source>
</evidence>
<comment type="caution">
    <text evidence="8">The sequence shown here is derived from an EMBL/GenBank/DDBJ whole genome shotgun (WGS) entry which is preliminary data.</text>
</comment>
<dbReference type="EMBL" id="JALJOR010000008">
    <property type="protein sequence ID" value="KAK9812728.1"/>
    <property type="molecule type" value="Genomic_DNA"/>
</dbReference>
<dbReference type="AlphaFoldDB" id="A0AAW1PVT7"/>
<dbReference type="PANTHER" id="PTHR43124">
    <property type="entry name" value="PURINE EFFLUX PUMP PBUE"/>
    <property type="match status" value="1"/>
</dbReference>
<dbReference type="GO" id="GO:0022857">
    <property type="term" value="F:transmembrane transporter activity"/>
    <property type="evidence" value="ECO:0007669"/>
    <property type="project" value="InterPro"/>
</dbReference>
<name>A0AAW1PVT7_9CHLO</name>
<dbReference type="PANTHER" id="PTHR43124:SF3">
    <property type="entry name" value="CHLORAMPHENICOL EFFLUX PUMP RV0191"/>
    <property type="match status" value="1"/>
</dbReference>
<dbReference type="InterPro" id="IPR011701">
    <property type="entry name" value="MFS"/>
</dbReference>
<dbReference type="InterPro" id="IPR036259">
    <property type="entry name" value="MFS_trans_sf"/>
</dbReference>
<proteinExistence type="predicted"/>
<dbReference type="GO" id="GO:0005886">
    <property type="term" value="C:plasma membrane"/>
    <property type="evidence" value="ECO:0007669"/>
    <property type="project" value="UniProtKB-SubCell"/>
</dbReference>